<dbReference type="InterPro" id="IPR036866">
    <property type="entry name" value="RibonucZ/Hydroxyglut_hydro"/>
</dbReference>
<comment type="caution">
    <text evidence="8">The sequence shown here is derived from an EMBL/GenBank/DDBJ whole genome shotgun (WGS) entry which is preliminary data.</text>
</comment>
<evidence type="ECO:0000256" key="3">
    <source>
        <dbReference type="ARBA" id="ARBA00022801"/>
    </source>
</evidence>
<feature type="region of interest" description="Disordered" evidence="5">
    <location>
        <begin position="606"/>
        <end position="637"/>
    </location>
</feature>
<evidence type="ECO:0000259" key="7">
    <source>
        <dbReference type="SMART" id="SM01027"/>
    </source>
</evidence>
<dbReference type="InterPro" id="IPR022712">
    <property type="entry name" value="Beta_Casp"/>
</dbReference>
<gene>
    <name evidence="8" type="ORF">Syun_021909</name>
</gene>
<reference evidence="8 9" key="1">
    <citation type="submission" date="2024-01" db="EMBL/GenBank/DDBJ databases">
        <title>Genome assemblies of Stephania.</title>
        <authorList>
            <person name="Yang L."/>
        </authorList>
    </citation>
    <scope>NUCLEOTIDE SEQUENCE [LARGE SCALE GENOMIC DNA]</scope>
    <source>
        <strain evidence="8">YNDBR</strain>
        <tissue evidence="8">Leaf</tissue>
    </source>
</reference>
<dbReference type="Pfam" id="PF16661">
    <property type="entry name" value="Lactamase_B_6"/>
    <property type="match status" value="1"/>
</dbReference>
<dbReference type="GO" id="GO:0016180">
    <property type="term" value="P:snRNA processing"/>
    <property type="evidence" value="ECO:0007669"/>
    <property type="project" value="TreeGrafter"/>
</dbReference>
<evidence type="ECO:0000259" key="6">
    <source>
        <dbReference type="SMART" id="SM00849"/>
    </source>
</evidence>
<feature type="compositionally biased region" description="Polar residues" evidence="5">
    <location>
        <begin position="606"/>
        <end position="625"/>
    </location>
</feature>
<proteinExistence type="inferred from homology"/>
<evidence type="ECO:0008006" key="10">
    <source>
        <dbReference type="Google" id="ProtNLM"/>
    </source>
</evidence>
<dbReference type="EMBL" id="JBBNAF010000009">
    <property type="protein sequence ID" value="KAK9115112.1"/>
    <property type="molecule type" value="Genomic_DNA"/>
</dbReference>
<evidence type="ECO:0000256" key="5">
    <source>
        <dbReference type="SAM" id="MobiDB-lite"/>
    </source>
</evidence>
<feature type="domain" description="Metallo-beta-lactamase" evidence="6">
    <location>
        <begin position="51"/>
        <end position="281"/>
    </location>
</feature>
<dbReference type="SMART" id="SM01027">
    <property type="entry name" value="Beta-Casp"/>
    <property type="match status" value="1"/>
</dbReference>
<dbReference type="InterPro" id="IPR050698">
    <property type="entry name" value="MBL"/>
</dbReference>
<dbReference type="Pfam" id="PF10996">
    <property type="entry name" value="Beta-Casp"/>
    <property type="match status" value="1"/>
</dbReference>
<keyword evidence="4" id="KW-0539">Nucleus</keyword>
<evidence type="ECO:0000313" key="9">
    <source>
        <dbReference type="Proteomes" id="UP001420932"/>
    </source>
</evidence>
<dbReference type="AlphaFoldDB" id="A0AAP0IIF5"/>
<dbReference type="GO" id="GO:0016787">
    <property type="term" value="F:hydrolase activity"/>
    <property type="evidence" value="ECO:0007669"/>
    <property type="project" value="UniProtKB-KW"/>
</dbReference>
<dbReference type="PANTHER" id="PTHR11203:SF37">
    <property type="entry name" value="INTEGRATOR COMPLEX SUBUNIT 11"/>
    <property type="match status" value="1"/>
</dbReference>
<evidence type="ECO:0000256" key="4">
    <source>
        <dbReference type="ARBA" id="ARBA00023242"/>
    </source>
</evidence>
<dbReference type="GO" id="GO:0004521">
    <property type="term" value="F:RNA endonuclease activity"/>
    <property type="evidence" value="ECO:0007669"/>
    <property type="project" value="TreeGrafter"/>
</dbReference>
<protein>
    <recommendedName>
        <fullName evidence="10">Integrator complex subunit 11</fullName>
    </recommendedName>
</protein>
<comment type="subcellular location">
    <subcellularLocation>
        <location evidence="1">Nucleus</location>
    </subcellularLocation>
</comment>
<dbReference type="Proteomes" id="UP001420932">
    <property type="component" value="Unassembled WGS sequence"/>
</dbReference>
<dbReference type="SUPFAM" id="SSF56281">
    <property type="entry name" value="Metallo-hydrolase/oxidoreductase"/>
    <property type="match status" value="1"/>
</dbReference>
<dbReference type="Gene3D" id="3.40.50.10890">
    <property type="match status" value="1"/>
</dbReference>
<accession>A0AAP0IIF5</accession>
<dbReference type="PANTHER" id="PTHR11203">
    <property type="entry name" value="CLEAVAGE AND POLYADENYLATION SPECIFICITY FACTOR FAMILY MEMBER"/>
    <property type="match status" value="1"/>
</dbReference>
<evidence type="ECO:0000256" key="2">
    <source>
        <dbReference type="ARBA" id="ARBA00007093"/>
    </source>
</evidence>
<evidence type="ECO:0000313" key="8">
    <source>
        <dbReference type="EMBL" id="KAK9115112.1"/>
    </source>
</evidence>
<dbReference type="Pfam" id="PF07521">
    <property type="entry name" value="RMMBL"/>
    <property type="match status" value="1"/>
</dbReference>
<evidence type="ECO:0000256" key="1">
    <source>
        <dbReference type="ARBA" id="ARBA00004123"/>
    </source>
</evidence>
<comment type="similarity">
    <text evidence="2">Belongs to the metallo-beta-lactamase superfamily. RNA-metabolizing metallo-beta-lactamase-like family. INTS11 subfamily.</text>
</comment>
<dbReference type="SMART" id="SM00849">
    <property type="entry name" value="Lactamase_B"/>
    <property type="match status" value="1"/>
</dbReference>
<keyword evidence="3" id="KW-0378">Hydrolase</keyword>
<dbReference type="CDD" id="cd16291">
    <property type="entry name" value="INTS11-like_MBL-fold"/>
    <property type="match status" value="1"/>
</dbReference>
<dbReference type="Gene3D" id="3.60.15.10">
    <property type="entry name" value="Ribonuclease Z/Hydroxyacylglutathione hydrolase-like"/>
    <property type="match status" value="2"/>
</dbReference>
<name>A0AAP0IIF5_9MAGN</name>
<dbReference type="GO" id="GO:0005634">
    <property type="term" value="C:nucleus"/>
    <property type="evidence" value="ECO:0007669"/>
    <property type="project" value="UniProtKB-SubCell"/>
</dbReference>
<keyword evidence="9" id="KW-1185">Reference proteome</keyword>
<dbReference type="InterPro" id="IPR001279">
    <property type="entry name" value="Metallo-B-lactamas"/>
</dbReference>
<dbReference type="Pfam" id="PF00753">
    <property type="entry name" value="Lactamase_B"/>
    <property type="match status" value="1"/>
</dbReference>
<dbReference type="InterPro" id="IPR041897">
    <property type="entry name" value="INTS11-like_MBL-fold"/>
</dbReference>
<feature type="domain" description="Beta-Casp" evidence="7">
    <location>
        <begin position="302"/>
        <end position="430"/>
    </location>
</feature>
<sequence length="637" mass="70344">METTAAAATIFFGVKKSYKTKTARDAVPLHTKPSPNMAIKCLVLGAGQEVGKSCVVVSIGGKRIMFDCGLHMGHNDHRKYPDFSRISKSGDFDSALTCVVITHFHLDHIGALVYFTEVCGYNGPIYMTGWFKFAIAANEFFQVAIFPPYSAVQLSLPILRPYPTKALAPLMLEDSRKLMEEEQFSNDQIKNCMKKVTAVDLKQTVQVDDELQIRAYYAGHVLGAAMFYAKVGDSAIVYTGDYNMTPDRHLGAAQIDPLELDLLITDISDGSVTFHAVLQNDSFMDFTAVLNNGSFMDFAYKELCMLMDDYWERMNLKVPIYFSADEDPVSCQLQDPKGQTDGPVSEVLNRFLFLDAFELVGSWVPSGDNVDFSDFDRSFINASGPCVLFASPGMISGGFSLEVFKQWAPSEKNLIALPGYCVAGTVGHQLKSDKSTRVHVGKETQVDVRCQIHHLSFSPHTDEKGIMDLIKFLSPKHVMLVHGELPKMVKLKEKIESDLGIKCCYPANNSTVEIASTQSVKINATDSFVQKCLRPNFELSNNSDSSSQQCNAALLRRTEGSRVAEGILVMDKTKRAKAVDRDELLPLLGADEHLIGFAYCCPVSLSSSDSAQPRKSPTELSNSTPLEEPQITLTMAH</sequence>
<organism evidence="8 9">
    <name type="scientific">Stephania yunnanensis</name>
    <dbReference type="NCBI Taxonomy" id="152371"/>
    <lineage>
        <taxon>Eukaryota</taxon>
        <taxon>Viridiplantae</taxon>
        <taxon>Streptophyta</taxon>
        <taxon>Embryophyta</taxon>
        <taxon>Tracheophyta</taxon>
        <taxon>Spermatophyta</taxon>
        <taxon>Magnoliopsida</taxon>
        <taxon>Ranunculales</taxon>
        <taxon>Menispermaceae</taxon>
        <taxon>Menispermoideae</taxon>
        <taxon>Cissampelideae</taxon>
        <taxon>Stephania</taxon>
    </lineage>
</organism>
<dbReference type="InterPro" id="IPR011108">
    <property type="entry name" value="RMMBL"/>
</dbReference>